<dbReference type="InterPro" id="IPR036397">
    <property type="entry name" value="RNaseH_sf"/>
</dbReference>
<dbReference type="GO" id="GO:0016787">
    <property type="term" value="F:hydrolase activity"/>
    <property type="evidence" value="ECO:0007669"/>
    <property type="project" value="UniProtKB-KW"/>
</dbReference>
<keyword evidence="2" id="KW-0548">Nucleotidyltransferase</keyword>
<dbReference type="InterPro" id="IPR001584">
    <property type="entry name" value="Integrase_cat-core"/>
</dbReference>
<evidence type="ECO:0000256" key="3">
    <source>
        <dbReference type="ARBA" id="ARBA00022722"/>
    </source>
</evidence>
<evidence type="ECO:0000259" key="15">
    <source>
        <dbReference type="PROSITE" id="PS50994"/>
    </source>
</evidence>
<evidence type="ECO:0000256" key="9">
    <source>
        <dbReference type="ARBA" id="ARBA00022908"/>
    </source>
</evidence>
<dbReference type="PROSITE" id="PS50994">
    <property type="entry name" value="INTEGRASE"/>
    <property type="match status" value="1"/>
</dbReference>
<dbReference type="GO" id="GO:0003887">
    <property type="term" value="F:DNA-directed DNA polymerase activity"/>
    <property type="evidence" value="ECO:0007669"/>
    <property type="project" value="UniProtKB-KW"/>
</dbReference>
<keyword evidence="11" id="KW-0239">DNA-directed DNA polymerase</keyword>
<name>A0A9Q3ILQ4_9BASI</name>
<evidence type="ECO:0000256" key="13">
    <source>
        <dbReference type="ARBA" id="ARBA00048173"/>
    </source>
</evidence>
<comment type="caution">
    <text evidence="16">The sequence shown here is derived from an EMBL/GenBank/DDBJ whole genome shotgun (WGS) entry which is preliminary data.</text>
</comment>
<dbReference type="GO" id="GO:0032196">
    <property type="term" value="P:transposition"/>
    <property type="evidence" value="ECO:0007669"/>
    <property type="project" value="UniProtKB-KW"/>
</dbReference>
<dbReference type="OrthoDB" id="4037325at2759"/>
<dbReference type="PANTHER" id="PTHR42648:SF11">
    <property type="entry name" value="TRANSPOSON TY4-P GAG-POL POLYPROTEIN"/>
    <property type="match status" value="1"/>
</dbReference>
<keyword evidence="6" id="KW-0378">Hydrolase</keyword>
<dbReference type="GO" id="GO:0015074">
    <property type="term" value="P:DNA integration"/>
    <property type="evidence" value="ECO:0007669"/>
    <property type="project" value="UniProtKB-KW"/>
</dbReference>
<comment type="catalytic activity">
    <reaction evidence="14">
        <text>DNA(n) + a 2'-deoxyribonucleoside 5'-triphosphate = DNA(n+1) + diphosphate</text>
        <dbReference type="Rhea" id="RHEA:22508"/>
        <dbReference type="Rhea" id="RHEA-COMP:17339"/>
        <dbReference type="Rhea" id="RHEA-COMP:17340"/>
        <dbReference type="ChEBI" id="CHEBI:33019"/>
        <dbReference type="ChEBI" id="CHEBI:61560"/>
        <dbReference type="ChEBI" id="CHEBI:173112"/>
        <dbReference type="EC" id="2.7.7.7"/>
    </reaction>
</comment>
<dbReference type="GO" id="GO:0005634">
    <property type="term" value="C:nucleus"/>
    <property type="evidence" value="ECO:0007669"/>
    <property type="project" value="UniProtKB-ARBA"/>
</dbReference>
<dbReference type="EMBL" id="AVOT02048345">
    <property type="protein sequence ID" value="MBW0543579.1"/>
    <property type="molecule type" value="Genomic_DNA"/>
</dbReference>
<reference evidence="16" key="1">
    <citation type="submission" date="2021-03" db="EMBL/GenBank/DDBJ databases">
        <title>Draft genome sequence of rust myrtle Austropuccinia psidii MF-1, a brazilian biotype.</title>
        <authorList>
            <person name="Quecine M.C."/>
            <person name="Pachon D.M.R."/>
            <person name="Bonatelli M.L."/>
            <person name="Correr F.H."/>
            <person name="Franceschini L.M."/>
            <person name="Leite T.F."/>
            <person name="Margarido G.R.A."/>
            <person name="Almeida C.A."/>
            <person name="Ferrarezi J.A."/>
            <person name="Labate C.A."/>
        </authorList>
    </citation>
    <scope>NUCLEOTIDE SEQUENCE</scope>
    <source>
        <strain evidence="16">MF-1</strain>
    </source>
</reference>
<proteinExistence type="predicted"/>
<evidence type="ECO:0000256" key="1">
    <source>
        <dbReference type="ARBA" id="ARBA00022578"/>
    </source>
</evidence>
<comment type="catalytic activity">
    <reaction evidence="13">
        <text>DNA(n) + a 2'-deoxyribonucleoside 5'-triphosphate = DNA(n+1) + diphosphate</text>
        <dbReference type="Rhea" id="RHEA:22508"/>
        <dbReference type="Rhea" id="RHEA-COMP:17339"/>
        <dbReference type="Rhea" id="RHEA-COMP:17340"/>
        <dbReference type="ChEBI" id="CHEBI:33019"/>
        <dbReference type="ChEBI" id="CHEBI:61560"/>
        <dbReference type="ChEBI" id="CHEBI:173112"/>
        <dbReference type="EC" id="2.7.7.49"/>
    </reaction>
</comment>
<feature type="domain" description="Integrase catalytic" evidence="15">
    <location>
        <begin position="7"/>
        <end position="122"/>
    </location>
</feature>
<gene>
    <name evidence="16" type="ORF">O181_083294</name>
</gene>
<keyword evidence="17" id="KW-1185">Reference proteome</keyword>
<evidence type="ECO:0000256" key="10">
    <source>
        <dbReference type="ARBA" id="ARBA00022918"/>
    </source>
</evidence>
<dbReference type="InterPro" id="IPR039537">
    <property type="entry name" value="Retrotran_Ty1/copia-like"/>
</dbReference>
<evidence type="ECO:0000256" key="14">
    <source>
        <dbReference type="ARBA" id="ARBA00049244"/>
    </source>
</evidence>
<dbReference type="Pfam" id="PF00665">
    <property type="entry name" value="rve"/>
    <property type="match status" value="1"/>
</dbReference>
<keyword evidence="5" id="KW-0255">Endonuclease</keyword>
<evidence type="ECO:0000256" key="4">
    <source>
        <dbReference type="ARBA" id="ARBA00022723"/>
    </source>
</evidence>
<keyword evidence="7" id="KW-0460">Magnesium</keyword>
<keyword evidence="12" id="KW-0233">DNA recombination</keyword>
<dbReference type="GO" id="GO:0004519">
    <property type="term" value="F:endonuclease activity"/>
    <property type="evidence" value="ECO:0007669"/>
    <property type="project" value="UniProtKB-KW"/>
</dbReference>
<evidence type="ECO:0000256" key="2">
    <source>
        <dbReference type="ARBA" id="ARBA00022695"/>
    </source>
</evidence>
<accession>A0A9Q3ILQ4</accession>
<evidence type="ECO:0000256" key="11">
    <source>
        <dbReference type="ARBA" id="ARBA00022932"/>
    </source>
</evidence>
<dbReference type="PANTHER" id="PTHR42648">
    <property type="entry name" value="TRANSPOSASE, PUTATIVE-RELATED"/>
    <property type="match status" value="1"/>
</dbReference>
<dbReference type="InterPro" id="IPR012337">
    <property type="entry name" value="RNaseH-like_sf"/>
</dbReference>
<dbReference type="AlphaFoldDB" id="A0A9Q3ILQ4"/>
<evidence type="ECO:0000256" key="7">
    <source>
        <dbReference type="ARBA" id="ARBA00022842"/>
    </source>
</evidence>
<evidence type="ECO:0000313" key="17">
    <source>
        <dbReference type="Proteomes" id="UP000765509"/>
    </source>
</evidence>
<evidence type="ECO:0000256" key="5">
    <source>
        <dbReference type="ARBA" id="ARBA00022759"/>
    </source>
</evidence>
<organism evidence="16 17">
    <name type="scientific">Austropuccinia psidii MF-1</name>
    <dbReference type="NCBI Taxonomy" id="1389203"/>
    <lineage>
        <taxon>Eukaryota</taxon>
        <taxon>Fungi</taxon>
        <taxon>Dikarya</taxon>
        <taxon>Basidiomycota</taxon>
        <taxon>Pucciniomycotina</taxon>
        <taxon>Pucciniomycetes</taxon>
        <taxon>Pucciniales</taxon>
        <taxon>Sphaerophragmiaceae</taxon>
        <taxon>Austropuccinia</taxon>
    </lineage>
</organism>
<keyword evidence="3" id="KW-0540">Nuclease</keyword>
<dbReference type="GO" id="GO:0006310">
    <property type="term" value="P:DNA recombination"/>
    <property type="evidence" value="ECO:0007669"/>
    <property type="project" value="UniProtKB-KW"/>
</dbReference>
<dbReference type="GO" id="GO:0046872">
    <property type="term" value="F:metal ion binding"/>
    <property type="evidence" value="ECO:0007669"/>
    <property type="project" value="UniProtKB-KW"/>
</dbReference>
<evidence type="ECO:0000256" key="8">
    <source>
        <dbReference type="ARBA" id="ARBA00022884"/>
    </source>
</evidence>
<dbReference type="GO" id="GO:0003723">
    <property type="term" value="F:RNA binding"/>
    <property type="evidence" value="ECO:0007669"/>
    <property type="project" value="UniProtKB-KW"/>
</dbReference>
<dbReference type="Gene3D" id="3.30.420.10">
    <property type="entry name" value="Ribonuclease H-like superfamily/Ribonuclease H"/>
    <property type="match status" value="1"/>
</dbReference>
<evidence type="ECO:0000256" key="12">
    <source>
        <dbReference type="ARBA" id="ARBA00023172"/>
    </source>
</evidence>
<keyword evidence="10" id="KW-0695">RNA-directed DNA polymerase</keyword>
<keyword evidence="9" id="KW-0229">DNA integration</keyword>
<keyword evidence="1" id="KW-0815">Transposition</keyword>
<sequence length="122" mass="13930">MTKVPFSGSFPQANWKLEFLHMDLCGPISPPSVSGARYIFKILDGFSHFAWVFFLNSKAETKEILKKHLLKIEQQSNLKVSDIVSENGTEFVNTKLREFFEESGISHLTMAPYTPEQNPFSE</sequence>
<dbReference type="SUPFAM" id="SSF53098">
    <property type="entry name" value="Ribonuclease H-like"/>
    <property type="match status" value="1"/>
</dbReference>
<protein>
    <recommendedName>
        <fullName evidence="15">Integrase catalytic domain-containing protein</fullName>
    </recommendedName>
</protein>
<evidence type="ECO:0000313" key="16">
    <source>
        <dbReference type="EMBL" id="MBW0543579.1"/>
    </source>
</evidence>
<keyword evidence="4" id="KW-0479">Metal-binding</keyword>
<dbReference type="GO" id="GO:0003964">
    <property type="term" value="F:RNA-directed DNA polymerase activity"/>
    <property type="evidence" value="ECO:0007669"/>
    <property type="project" value="UniProtKB-KW"/>
</dbReference>
<dbReference type="Proteomes" id="UP000765509">
    <property type="component" value="Unassembled WGS sequence"/>
</dbReference>
<keyword evidence="8" id="KW-0694">RNA-binding</keyword>
<keyword evidence="11" id="KW-0808">Transferase</keyword>
<evidence type="ECO:0000256" key="6">
    <source>
        <dbReference type="ARBA" id="ARBA00022801"/>
    </source>
</evidence>